<sequence length="461" mass="48257">MPMFPKVLIANRGEIACRIIRACRALGIRAVAVHSTADADAMHVALADEAVCIGPAPAHESYLDAAALIRAARETGAAAIHPGYGFLAESSGFAAQVAEAGLAWIGPAPETIAAMGDKSRARAIAAEVGVPVLPGSPAVDPGDPAGLAAAAEAVGYPLLVKAASGGGGIGMRVVETPERLAEVVGATASMAAKSFGDGTVFLERYVGRARHVEVQVFGWGDGHAVHLGDRDCSLQRRFQKVVEEAPAPDLPEATRQRIRETAVALAASVRYAGAGTVEFVYDVESGEAFFLEMNTRIQVEHPVTEMVTGVDLVGWQIRQAAGMLPPVAQEEIRLAGHAVEVRLCAERPEKNFLPAPGSIATLDWPEPAEGLRVDTGVRAGDAISPHYDSLVAKVIVQGPDRAAALARLAAALDRVEIGGIATNLAFLRRVVDAPELVEARMTTGSLLEIRERERAAERGAA</sequence>
<organism evidence="8 9">
    <name type="scientific">Paralimibaculum aggregatum</name>
    <dbReference type="NCBI Taxonomy" id="3036245"/>
    <lineage>
        <taxon>Bacteria</taxon>
        <taxon>Pseudomonadati</taxon>
        <taxon>Pseudomonadota</taxon>
        <taxon>Alphaproteobacteria</taxon>
        <taxon>Rhodobacterales</taxon>
        <taxon>Paracoccaceae</taxon>
        <taxon>Paralimibaculum</taxon>
    </lineage>
</organism>
<dbReference type="InterPro" id="IPR005482">
    <property type="entry name" value="Biotin_COase_C"/>
</dbReference>
<reference evidence="8 9" key="1">
    <citation type="submission" date="2023-04" db="EMBL/GenBank/DDBJ databases">
        <title>Marinoamorphus aggregata gen. nov., sp. Nov., isolate from tissue of brittle star Ophioplocus japonicus.</title>
        <authorList>
            <person name="Kawano K."/>
            <person name="Sawayama S."/>
            <person name="Nakagawa S."/>
        </authorList>
    </citation>
    <scope>NUCLEOTIDE SEQUENCE [LARGE SCALE GENOMIC DNA]</scope>
    <source>
        <strain evidence="8 9">NKW23</strain>
    </source>
</reference>
<dbReference type="Gene3D" id="3.30.470.20">
    <property type="entry name" value="ATP-grasp fold, B domain"/>
    <property type="match status" value="1"/>
</dbReference>
<evidence type="ECO:0000313" key="9">
    <source>
        <dbReference type="Proteomes" id="UP001239909"/>
    </source>
</evidence>
<evidence type="ECO:0000259" key="6">
    <source>
        <dbReference type="PROSITE" id="PS50975"/>
    </source>
</evidence>
<dbReference type="InterPro" id="IPR005481">
    <property type="entry name" value="BC-like_N"/>
</dbReference>
<dbReference type="PANTHER" id="PTHR18866:SF33">
    <property type="entry name" value="METHYLCROTONOYL-COA CARBOXYLASE SUBUNIT ALPHA, MITOCHONDRIAL-RELATED"/>
    <property type="match status" value="1"/>
</dbReference>
<dbReference type="PROSITE" id="PS50975">
    <property type="entry name" value="ATP_GRASP"/>
    <property type="match status" value="1"/>
</dbReference>
<evidence type="ECO:0000256" key="5">
    <source>
        <dbReference type="PROSITE-ProRule" id="PRU00409"/>
    </source>
</evidence>
<evidence type="ECO:0008006" key="10">
    <source>
        <dbReference type="Google" id="ProtNLM"/>
    </source>
</evidence>
<dbReference type="InterPro" id="IPR011054">
    <property type="entry name" value="Rudment_hybrid_motif"/>
</dbReference>
<dbReference type="InterPro" id="IPR011764">
    <property type="entry name" value="Biotin_carboxylation_dom"/>
</dbReference>
<dbReference type="PROSITE" id="PS00866">
    <property type="entry name" value="CPSASE_1"/>
    <property type="match status" value="1"/>
</dbReference>
<dbReference type="SMART" id="SM00878">
    <property type="entry name" value="Biotin_carb_C"/>
    <property type="match status" value="1"/>
</dbReference>
<accession>A0ABQ6LMT6</accession>
<feature type="domain" description="Biotin carboxylation" evidence="7">
    <location>
        <begin position="3"/>
        <end position="451"/>
    </location>
</feature>
<dbReference type="SUPFAM" id="SSF52440">
    <property type="entry name" value="PreATP-grasp domain"/>
    <property type="match status" value="1"/>
</dbReference>
<dbReference type="SUPFAM" id="SSF56059">
    <property type="entry name" value="Glutathione synthetase ATP-binding domain-like"/>
    <property type="match status" value="1"/>
</dbReference>
<dbReference type="SUPFAM" id="SSF51246">
    <property type="entry name" value="Rudiment single hybrid motif"/>
    <property type="match status" value="1"/>
</dbReference>
<dbReference type="PANTHER" id="PTHR18866">
    <property type="entry name" value="CARBOXYLASE:PYRUVATE/ACETYL-COA/PROPIONYL-COA CARBOXYLASE"/>
    <property type="match status" value="1"/>
</dbReference>
<dbReference type="InterPro" id="IPR016185">
    <property type="entry name" value="PreATP-grasp_dom_sf"/>
</dbReference>
<comment type="caution">
    <text evidence="8">The sequence shown here is derived from an EMBL/GenBank/DDBJ whole genome shotgun (WGS) entry which is preliminary data.</text>
</comment>
<dbReference type="InterPro" id="IPR050856">
    <property type="entry name" value="Biotin_carboxylase_complex"/>
</dbReference>
<dbReference type="Pfam" id="PF02785">
    <property type="entry name" value="Biotin_carb_C"/>
    <property type="match status" value="1"/>
</dbReference>
<keyword evidence="4" id="KW-0092">Biotin</keyword>
<name>A0ABQ6LMT6_9RHOB</name>
<dbReference type="EMBL" id="BSYI01000033">
    <property type="protein sequence ID" value="GMG84297.1"/>
    <property type="molecule type" value="Genomic_DNA"/>
</dbReference>
<keyword evidence="9" id="KW-1185">Reference proteome</keyword>
<gene>
    <name evidence="8" type="ORF">LNKW23_35120</name>
</gene>
<evidence type="ECO:0000256" key="4">
    <source>
        <dbReference type="ARBA" id="ARBA00023267"/>
    </source>
</evidence>
<dbReference type="Pfam" id="PF00289">
    <property type="entry name" value="Biotin_carb_N"/>
    <property type="match status" value="1"/>
</dbReference>
<dbReference type="PROSITE" id="PS50979">
    <property type="entry name" value="BC"/>
    <property type="match status" value="1"/>
</dbReference>
<keyword evidence="2 5" id="KW-0547">Nucleotide-binding</keyword>
<evidence type="ECO:0000256" key="2">
    <source>
        <dbReference type="ARBA" id="ARBA00022741"/>
    </source>
</evidence>
<protein>
    <recommendedName>
        <fullName evidence="10">Acetyl-CoA carboxylase biotin carboxylase subunit</fullName>
    </recommendedName>
</protein>
<dbReference type="Pfam" id="PF02786">
    <property type="entry name" value="CPSase_L_D2"/>
    <property type="match status" value="1"/>
</dbReference>
<feature type="domain" description="ATP-grasp" evidence="6">
    <location>
        <begin position="122"/>
        <end position="321"/>
    </location>
</feature>
<dbReference type="PROSITE" id="PS00867">
    <property type="entry name" value="CPSASE_2"/>
    <property type="match status" value="1"/>
</dbReference>
<evidence type="ECO:0000256" key="1">
    <source>
        <dbReference type="ARBA" id="ARBA00022598"/>
    </source>
</evidence>
<keyword evidence="3 5" id="KW-0067">ATP-binding</keyword>
<evidence type="ECO:0000259" key="7">
    <source>
        <dbReference type="PROSITE" id="PS50979"/>
    </source>
</evidence>
<dbReference type="InterPro" id="IPR011761">
    <property type="entry name" value="ATP-grasp"/>
</dbReference>
<evidence type="ECO:0000313" key="8">
    <source>
        <dbReference type="EMBL" id="GMG84297.1"/>
    </source>
</evidence>
<dbReference type="Proteomes" id="UP001239909">
    <property type="component" value="Unassembled WGS sequence"/>
</dbReference>
<evidence type="ECO:0000256" key="3">
    <source>
        <dbReference type="ARBA" id="ARBA00022840"/>
    </source>
</evidence>
<keyword evidence="1" id="KW-0436">Ligase</keyword>
<proteinExistence type="predicted"/>
<dbReference type="InterPro" id="IPR005479">
    <property type="entry name" value="CPAse_ATP-bd"/>
</dbReference>